<reference evidence="1" key="1">
    <citation type="journal article" date="2015" name="Nature">
        <title>Complex archaea that bridge the gap between prokaryotes and eukaryotes.</title>
        <authorList>
            <person name="Spang A."/>
            <person name="Saw J.H."/>
            <person name="Jorgensen S.L."/>
            <person name="Zaremba-Niedzwiedzka K."/>
            <person name="Martijn J."/>
            <person name="Lind A.E."/>
            <person name="van Eijk R."/>
            <person name="Schleper C."/>
            <person name="Guy L."/>
            <person name="Ettema T.J."/>
        </authorList>
    </citation>
    <scope>NUCLEOTIDE SEQUENCE</scope>
</reference>
<organism evidence="1">
    <name type="scientific">marine sediment metagenome</name>
    <dbReference type="NCBI Taxonomy" id="412755"/>
    <lineage>
        <taxon>unclassified sequences</taxon>
        <taxon>metagenomes</taxon>
        <taxon>ecological metagenomes</taxon>
    </lineage>
</organism>
<evidence type="ECO:0000313" key="1">
    <source>
        <dbReference type="EMBL" id="KKL21006.1"/>
    </source>
</evidence>
<proteinExistence type="predicted"/>
<dbReference type="AlphaFoldDB" id="A0A0F9DTJ5"/>
<dbReference type="EMBL" id="LAZR01037887">
    <property type="protein sequence ID" value="KKL21006.1"/>
    <property type="molecule type" value="Genomic_DNA"/>
</dbReference>
<name>A0A0F9DTJ5_9ZZZZ</name>
<sequence>MDRVEAAKHDAELESIVFHRRNKLNENVHEAEALEAAKVLIGRTDGRITDLEAELAWYRTLKILRHDDNVTEIDGGEKAQMLHEMWEENVRLKKELSERGISPKETADLFGGEMMNVARQGEELLRRGKKIESLKAERDTQEQSLSDEIDLRLETIEERDKLRDILNDYGDHTPGCYMRNAPNEPRGCNCGWDVEKREVLGHD</sequence>
<protein>
    <submittedName>
        <fullName evidence="1">Uncharacterized protein</fullName>
    </submittedName>
</protein>
<gene>
    <name evidence="1" type="ORF">LCGC14_2449770</name>
</gene>
<accession>A0A0F9DTJ5</accession>
<comment type="caution">
    <text evidence="1">The sequence shown here is derived from an EMBL/GenBank/DDBJ whole genome shotgun (WGS) entry which is preliminary data.</text>
</comment>